<protein>
    <submittedName>
        <fullName evidence="2">Phage holin family protein</fullName>
    </submittedName>
</protein>
<dbReference type="Proteomes" id="UP000886111">
    <property type="component" value="Unassembled WGS sequence"/>
</dbReference>
<dbReference type="InterPro" id="IPR007165">
    <property type="entry name" value="Phage_holin_4_2"/>
</dbReference>
<dbReference type="AlphaFoldDB" id="A0A7V5LJM2"/>
<proteinExistence type="predicted"/>
<evidence type="ECO:0000313" key="2">
    <source>
        <dbReference type="EMBL" id="HHE54838.1"/>
    </source>
</evidence>
<dbReference type="Pfam" id="PF04020">
    <property type="entry name" value="Phage_holin_4_2"/>
    <property type="match status" value="1"/>
</dbReference>
<organism evidence="2">
    <name type="scientific">Caldithrix abyssi</name>
    <dbReference type="NCBI Taxonomy" id="187145"/>
    <lineage>
        <taxon>Bacteria</taxon>
        <taxon>Pseudomonadati</taxon>
        <taxon>Calditrichota</taxon>
        <taxon>Calditrichia</taxon>
        <taxon>Calditrichales</taxon>
        <taxon>Calditrichaceae</taxon>
        <taxon>Caldithrix</taxon>
    </lineage>
</organism>
<evidence type="ECO:0000256" key="1">
    <source>
        <dbReference type="SAM" id="Phobius"/>
    </source>
</evidence>
<dbReference type="EMBL" id="DRTD01000258">
    <property type="protein sequence ID" value="HHE54838.1"/>
    <property type="molecule type" value="Genomic_DNA"/>
</dbReference>
<reference evidence="2" key="1">
    <citation type="journal article" date="2020" name="mSystems">
        <title>Genome- and Community-Level Interaction Insights into Carbon Utilization and Element Cycling Functions of Hydrothermarchaeota in Hydrothermal Sediment.</title>
        <authorList>
            <person name="Zhou Z."/>
            <person name="Liu Y."/>
            <person name="Xu W."/>
            <person name="Pan J."/>
            <person name="Luo Z.H."/>
            <person name="Li M."/>
        </authorList>
    </citation>
    <scope>NUCLEOTIDE SEQUENCE [LARGE SCALE GENOMIC DNA]</scope>
    <source>
        <strain evidence="2">HyVt-76</strain>
    </source>
</reference>
<dbReference type="PANTHER" id="PTHR37309">
    <property type="entry name" value="SLR0284 PROTEIN"/>
    <property type="match status" value="1"/>
</dbReference>
<feature type="transmembrane region" description="Helical" evidence="1">
    <location>
        <begin position="51"/>
        <end position="75"/>
    </location>
</feature>
<keyword evidence="1" id="KW-0812">Transmembrane</keyword>
<sequence>MMRNMLIRLFINAAALWFTDVLFDGIYFESTGALVGAAIIFGILNTFIKPVLIIFTLPINLLTLGLFTLIINGIILELTDFFVDSFYISGFGVAILAAIVISIVSVILQSILHED</sequence>
<keyword evidence="1" id="KW-1133">Transmembrane helix</keyword>
<gene>
    <name evidence="2" type="ORF">ENL21_03580</name>
</gene>
<feature type="transmembrane region" description="Helical" evidence="1">
    <location>
        <begin position="87"/>
        <end position="108"/>
    </location>
</feature>
<accession>A0A7V5LJM2</accession>
<feature type="transmembrane region" description="Helical" evidence="1">
    <location>
        <begin position="25"/>
        <end position="44"/>
    </location>
</feature>
<comment type="caution">
    <text evidence="2">The sequence shown here is derived from an EMBL/GenBank/DDBJ whole genome shotgun (WGS) entry which is preliminary data.</text>
</comment>
<dbReference type="PANTHER" id="PTHR37309:SF1">
    <property type="entry name" value="SLR0284 PROTEIN"/>
    <property type="match status" value="1"/>
</dbReference>
<name>A0A7V5LJM2_CALAY</name>
<keyword evidence="1" id="KW-0472">Membrane</keyword>